<dbReference type="EMBL" id="JAIZAY010000011">
    <property type="protein sequence ID" value="KAJ8033000.1"/>
    <property type="molecule type" value="Genomic_DNA"/>
</dbReference>
<evidence type="ECO:0000256" key="1">
    <source>
        <dbReference type="ARBA" id="ARBA00004123"/>
    </source>
</evidence>
<dbReference type="Pfam" id="PF07004">
    <property type="entry name" value="SHIPPO-rpt"/>
    <property type="match status" value="5"/>
</dbReference>
<keyword evidence="3" id="KW-0963">Cytoplasm</keyword>
<comment type="caution">
    <text evidence="6">The sequence shown here is derived from an EMBL/GenBank/DDBJ whole genome shotgun (WGS) entry which is preliminary data.</text>
</comment>
<dbReference type="GO" id="GO:0044727">
    <property type="term" value="P:epigenetic programing of male pronucleus"/>
    <property type="evidence" value="ECO:0007669"/>
    <property type="project" value="TreeGrafter"/>
</dbReference>
<dbReference type="Proteomes" id="UP001152320">
    <property type="component" value="Chromosome 11"/>
</dbReference>
<sequence>MADGVQALDPGYRRAAGALKPGKLHKGHGIIAANSSIPSKYQTVVVSNADKKGFGGTSTRFQYDAYVNENPGPGSYLKHTVSTHTSPSYSKKGYGVGFASKTKRSKALKRTVGPGSAAYMLPGLLSSRKDFNKATSSSSFHNPIAIKRDKSSTHPAPNAYQVKDDLLHKHHGSQWQASFKSTSKRGNFNKTTSVAPSPCHYNITDELVKSSVKVPFSSFKSSSKRTMLQSGPDNPGPGEYHPHEAVEPTDKTLFPRKHYLCISAPAMPLPPPLPEPGPGSYELVDYRGPPKHYMSSAAFVSTSSRWTGDVKVETDPGPATYRPFTTSRKQSFLYNAQKKWVYP</sequence>
<comment type="subcellular location">
    <subcellularLocation>
        <location evidence="2">Cytoplasm</location>
    </subcellularLocation>
    <subcellularLocation>
        <location evidence="1">Nucleus</location>
    </subcellularLocation>
</comment>
<dbReference type="GO" id="GO:0003682">
    <property type="term" value="F:chromatin binding"/>
    <property type="evidence" value="ECO:0007669"/>
    <property type="project" value="TreeGrafter"/>
</dbReference>
<evidence type="ECO:0000256" key="5">
    <source>
        <dbReference type="SAM" id="MobiDB-lite"/>
    </source>
</evidence>
<dbReference type="GO" id="GO:0042393">
    <property type="term" value="F:histone binding"/>
    <property type="evidence" value="ECO:0007669"/>
    <property type="project" value="TreeGrafter"/>
</dbReference>
<evidence type="ECO:0000313" key="7">
    <source>
        <dbReference type="Proteomes" id="UP001152320"/>
    </source>
</evidence>
<dbReference type="GO" id="GO:0042585">
    <property type="term" value="C:germinal vesicle"/>
    <property type="evidence" value="ECO:0007669"/>
    <property type="project" value="TreeGrafter"/>
</dbReference>
<dbReference type="PANTHER" id="PTHR35678">
    <property type="entry name" value="PROTEIN STPG4"/>
    <property type="match status" value="1"/>
</dbReference>
<feature type="region of interest" description="Disordered" evidence="5">
    <location>
        <begin position="136"/>
        <end position="158"/>
    </location>
</feature>
<organism evidence="6 7">
    <name type="scientific">Holothuria leucospilota</name>
    <name type="common">Black long sea cucumber</name>
    <name type="synonym">Mertensiothuria leucospilota</name>
    <dbReference type="NCBI Taxonomy" id="206669"/>
    <lineage>
        <taxon>Eukaryota</taxon>
        <taxon>Metazoa</taxon>
        <taxon>Echinodermata</taxon>
        <taxon>Eleutherozoa</taxon>
        <taxon>Echinozoa</taxon>
        <taxon>Holothuroidea</taxon>
        <taxon>Aspidochirotacea</taxon>
        <taxon>Aspidochirotida</taxon>
        <taxon>Holothuriidae</taxon>
        <taxon>Holothuria</taxon>
    </lineage>
</organism>
<evidence type="ECO:0000256" key="4">
    <source>
        <dbReference type="ARBA" id="ARBA00023242"/>
    </source>
</evidence>
<evidence type="ECO:0000256" key="3">
    <source>
        <dbReference type="ARBA" id="ARBA00022490"/>
    </source>
</evidence>
<dbReference type="OrthoDB" id="186871at2759"/>
<feature type="region of interest" description="Disordered" evidence="5">
    <location>
        <begin position="223"/>
        <end position="243"/>
    </location>
</feature>
<evidence type="ECO:0000256" key="2">
    <source>
        <dbReference type="ARBA" id="ARBA00004496"/>
    </source>
</evidence>
<evidence type="ECO:0000313" key="6">
    <source>
        <dbReference type="EMBL" id="KAJ8033000.1"/>
    </source>
</evidence>
<accession>A0A9Q1H5A7</accession>
<gene>
    <name evidence="6" type="ORF">HOLleu_23113</name>
</gene>
<dbReference type="AlphaFoldDB" id="A0A9Q1H5A7"/>
<keyword evidence="4" id="KW-0539">Nucleus</keyword>
<dbReference type="GO" id="GO:0001940">
    <property type="term" value="C:male pronucleus"/>
    <property type="evidence" value="ECO:0007669"/>
    <property type="project" value="TreeGrafter"/>
</dbReference>
<protein>
    <submittedName>
        <fullName evidence="6">O(6)-methylguanine-induced apoptosis 2</fullName>
    </submittedName>
</protein>
<dbReference type="GO" id="GO:0001939">
    <property type="term" value="C:female pronucleus"/>
    <property type="evidence" value="ECO:0007669"/>
    <property type="project" value="TreeGrafter"/>
</dbReference>
<dbReference type="InterPro" id="IPR010736">
    <property type="entry name" value="SHIPPO-rpt"/>
</dbReference>
<name>A0A9Q1H5A7_HOLLE</name>
<dbReference type="PANTHER" id="PTHR35678:SF1">
    <property type="entry name" value="PROTEIN STPG4"/>
    <property type="match status" value="1"/>
</dbReference>
<proteinExistence type="predicted"/>
<keyword evidence="7" id="KW-1185">Reference proteome</keyword>
<feature type="compositionally biased region" description="Polar residues" evidence="5">
    <location>
        <begin position="173"/>
        <end position="190"/>
    </location>
</feature>
<dbReference type="GO" id="GO:0005737">
    <property type="term" value="C:cytoplasm"/>
    <property type="evidence" value="ECO:0007669"/>
    <property type="project" value="UniProtKB-SubCell"/>
</dbReference>
<feature type="region of interest" description="Disordered" evidence="5">
    <location>
        <begin position="171"/>
        <end position="190"/>
    </location>
</feature>
<reference evidence="6" key="1">
    <citation type="submission" date="2021-10" db="EMBL/GenBank/DDBJ databases">
        <title>Tropical sea cucumber genome reveals ecological adaptation and Cuvierian tubules defense mechanism.</title>
        <authorList>
            <person name="Chen T."/>
        </authorList>
    </citation>
    <scope>NUCLEOTIDE SEQUENCE</scope>
    <source>
        <strain evidence="6">Nanhai2018</strain>
        <tissue evidence="6">Muscle</tissue>
    </source>
</reference>